<reference evidence="3 4" key="1">
    <citation type="submission" date="2019-03" db="EMBL/GenBank/DDBJ databases">
        <title>Genomic Encyclopedia of Type Strains, Phase IV (KMG-IV): sequencing the most valuable type-strain genomes for metagenomic binning, comparative biology and taxonomic classification.</title>
        <authorList>
            <person name="Goeker M."/>
        </authorList>
    </citation>
    <scope>NUCLEOTIDE SEQUENCE [LARGE SCALE GENOMIC DNA]</scope>
    <source>
        <strain evidence="3 4">DSM 25488</strain>
    </source>
</reference>
<evidence type="ECO:0000256" key="1">
    <source>
        <dbReference type="SAM" id="Coils"/>
    </source>
</evidence>
<keyword evidence="1" id="KW-0175">Coiled coil</keyword>
<dbReference type="OrthoDB" id="10018232at2"/>
<evidence type="ECO:0000313" key="4">
    <source>
        <dbReference type="Proteomes" id="UP000295724"/>
    </source>
</evidence>
<dbReference type="RefSeq" id="WP_099017909.1">
    <property type="nucleotide sequence ID" value="NZ_NIHB01000001.1"/>
</dbReference>
<dbReference type="Proteomes" id="UP000295724">
    <property type="component" value="Unassembled WGS sequence"/>
</dbReference>
<dbReference type="EMBL" id="SNZB01000001">
    <property type="protein sequence ID" value="TDR23448.1"/>
    <property type="molecule type" value="Genomic_DNA"/>
</dbReference>
<organism evidence="3 4">
    <name type="scientific">Marinicella litoralis</name>
    <dbReference type="NCBI Taxonomy" id="644220"/>
    <lineage>
        <taxon>Bacteria</taxon>
        <taxon>Pseudomonadati</taxon>
        <taxon>Pseudomonadota</taxon>
        <taxon>Gammaproteobacteria</taxon>
        <taxon>Lysobacterales</taxon>
        <taxon>Marinicellaceae</taxon>
        <taxon>Marinicella</taxon>
    </lineage>
</organism>
<gene>
    <name evidence="3" type="ORF">C8D91_0309</name>
</gene>
<keyword evidence="2" id="KW-0812">Transmembrane</keyword>
<proteinExistence type="predicted"/>
<evidence type="ECO:0000313" key="3">
    <source>
        <dbReference type="EMBL" id="TDR23448.1"/>
    </source>
</evidence>
<protein>
    <submittedName>
        <fullName evidence="3">Uncharacterized protein</fullName>
    </submittedName>
</protein>
<feature type="transmembrane region" description="Helical" evidence="2">
    <location>
        <begin position="45"/>
        <end position="65"/>
    </location>
</feature>
<dbReference type="AlphaFoldDB" id="A0A4R6Y339"/>
<comment type="caution">
    <text evidence="3">The sequence shown here is derived from an EMBL/GenBank/DDBJ whole genome shotgun (WGS) entry which is preliminary data.</text>
</comment>
<evidence type="ECO:0000256" key="2">
    <source>
        <dbReference type="SAM" id="Phobius"/>
    </source>
</evidence>
<keyword evidence="2" id="KW-0472">Membrane</keyword>
<keyword evidence="4" id="KW-1185">Reference proteome</keyword>
<name>A0A4R6Y339_9GAMM</name>
<accession>A0A4R6Y339</accession>
<feature type="coiled-coil region" evidence="1">
    <location>
        <begin position="260"/>
        <end position="287"/>
    </location>
</feature>
<keyword evidence="2" id="KW-1133">Transmembrane helix</keyword>
<sequence length="393" mass="44038">MDKSEENKLTEDKLDNQTQLNEAEEELSDVVEVSNETQVVVKKSGAGMAVFLSVLALLATAYLYYQDWKKPDAVMANNSHDEVIKTLLDTDKVLQTDLTNTQVDVNNVKQQLAAIQTAVEQQLNEISQQDSSQSASATDPVQVFDNSLNEQSIEQLTQQLNAQSLLITQLQTQIQSQALSAATEPSLVAKEVLPENDGMYLYRMAVDVLNRVRVLIDTQRLSLAIETLDDFLNLTEVEPASMRQMAQLRRQLKSLKSPDFDDLRQQLSDLKLTVDELKLTTEDAEVEESSWYSRLVTVKKIANDEAINSTAKLIEFKTALKQALFQAGLYLTVHDQQGWSDSLTEAVELMKQQMPGQQAVIRQLNQLAKQAVVIELPAEIDIQSLIDELKGLR</sequence>